<name>M7RJ42_SALDU</name>
<gene>
    <name evidence="1" type="ORF">A670_03088</name>
</gene>
<comment type="caution">
    <text evidence="1">The sequence shown here is derived from an EMBL/GenBank/DDBJ whole genome shotgun (WGS) entry which is preliminary data.</text>
</comment>
<proteinExistence type="predicted"/>
<evidence type="ECO:0000313" key="2">
    <source>
        <dbReference type="Proteomes" id="UP000013259"/>
    </source>
</evidence>
<dbReference type="EMBL" id="APMR01000056">
    <property type="protein sequence ID" value="EMR51753.1"/>
    <property type="molecule type" value="Genomic_DNA"/>
</dbReference>
<accession>M7RJ42</accession>
<dbReference type="Proteomes" id="UP000013259">
    <property type="component" value="Unassembled WGS sequence"/>
</dbReference>
<reference evidence="1 2" key="1">
    <citation type="submission" date="2013-02" db="EMBL/GenBank/DDBJ databases">
        <authorList>
            <person name="McClelland M."/>
            <person name="Porwollik S."/>
            <person name="Desai P."/>
            <person name="Cheng P."/>
            <person name="Wollam A."/>
            <person name="Pepin K."/>
            <person name="Bhonagiri V."/>
            <person name="Fulton L."/>
            <person name="Fulton R."/>
            <person name="Delehaunty K."/>
            <person name="Fronick C."/>
            <person name="Godfrey J."/>
            <person name="Waligorski J."/>
            <person name="Appelbaum E."/>
            <person name="Tomlinson C."/>
            <person name="Warren W."/>
            <person name="Sodergren E."/>
            <person name="Weinstock G."/>
            <person name="Wilson R.K."/>
        </authorList>
    </citation>
    <scope>NUCLEOTIDE SEQUENCE [LARGE SCALE GENOMIC DNA]</scope>
    <source>
        <strain evidence="1 2">UC16</strain>
    </source>
</reference>
<protein>
    <submittedName>
        <fullName evidence="1">Uncharacterized protein</fullName>
    </submittedName>
</protein>
<organism evidence="1 2">
    <name type="scientific">Salmonella enterica subsp. enterica serovar Dublin str. UC16</name>
    <dbReference type="NCBI Taxonomy" id="1192688"/>
    <lineage>
        <taxon>Bacteria</taxon>
        <taxon>Pseudomonadati</taxon>
        <taxon>Pseudomonadota</taxon>
        <taxon>Gammaproteobacteria</taxon>
        <taxon>Enterobacterales</taxon>
        <taxon>Enterobacteriaceae</taxon>
        <taxon>Salmonella</taxon>
    </lineage>
</organism>
<evidence type="ECO:0000313" key="1">
    <source>
        <dbReference type="EMBL" id="EMR51753.1"/>
    </source>
</evidence>
<dbReference type="HOGENOM" id="CLU_2939107_0_0_6"/>
<dbReference type="AlphaFoldDB" id="M7RJ42"/>
<sequence>MRRWASPWHERLEWGYSGTYCVTPTYFTESVLCTNRVIRIIFINNSNIKNSRWVFIAEQA</sequence>